<dbReference type="AlphaFoldDB" id="D3QBN4"/>
<dbReference type="HOGENOM" id="CLU_1894911_0_0_11"/>
<dbReference type="KEGG" id="sna:Snas_3246"/>
<organism evidence="1 2">
    <name type="scientific">Stackebrandtia nassauensis (strain DSM 44728 / CIP 108903 / NRRL B-16338 / NBRC 102104 / LLR-40K-21)</name>
    <dbReference type="NCBI Taxonomy" id="446470"/>
    <lineage>
        <taxon>Bacteria</taxon>
        <taxon>Bacillati</taxon>
        <taxon>Actinomycetota</taxon>
        <taxon>Actinomycetes</taxon>
        <taxon>Glycomycetales</taxon>
        <taxon>Glycomycetaceae</taxon>
        <taxon>Stackebrandtia</taxon>
    </lineage>
</organism>
<dbReference type="EMBL" id="CP001778">
    <property type="protein sequence ID" value="ADD42916.1"/>
    <property type="molecule type" value="Genomic_DNA"/>
</dbReference>
<dbReference type="STRING" id="446470.Snas_3246"/>
<accession>D3QBN4</accession>
<protein>
    <recommendedName>
        <fullName evidence="3">PE domain-containing protein</fullName>
    </recommendedName>
</protein>
<dbReference type="Proteomes" id="UP000000844">
    <property type="component" value="Chromosome"/>
</dbReference>
<keyword evidence="2" id="KW-1185">Reference proteome</keyword>
<gene>
    <name evidence="1" type="ordered locus">Snas_3246</name>
</gene>
<evidence type="ECO:0000313" key="1">
    <source>
        <dbReference type="EMBL" id="ADD42916.1"/>
    </source>
</evidence>
<evidence type="ECO:0000313" key="2">
    <source>
        <dbReference type="Proteomes" id="UP000000844"/>
    </source>
</evidence>
<reference evidence="1 2" key="1">
    <citation type="journal article" date="2009" name="Stand. Genomic Sci.">
        <title>Complete genome sequence of Stackebrandtia nassauensis type strain (LLR-40K-21).</title>
        <authorList>
            <person name="Munk C."/>
            <person name="Lapidus A."/>
            <person name="Copeland A."/>
            <person name="Jando M."/>
            <person name="Mayilraj S."/>
            <person name="Glavina Del Rio T."/>
            <person name="Nolan M."/>
            <person name="Chen F."/>
            <person name="Lucas S."/>
            <person name="Tice H."/>
            <person name="Cheng J.F."/>
            <person name="Han C."/>
            <person name="Detter J.C."/>
            <person name="Bruce D."/>
            <person name="Goodwin L."/>
            <person name="Chain P."/>
            <person name="Pitluck S."/>
            <person name="Goker M."/>
            <person name="Ovchinikova G."/>
            <person name="Pati A."/>
            <person name="Ivanova N."/>
            <person name="Mavromatis K."/>
            <person name="Chen A."/>
            <person name="Palaniappan K."/>
            <person name="Land M."/>
            <person name="Hauser L."/>
            <person name="Chang Y.J."/>
            <person name="Jeffries C.D."/>
            <person name="Bristow J."/>
            <person name="Eisen J.A."/>
            <person name="Markowitz V."/>
            <person name="Hugenholtz P."/>
            <person name="Kyrpides N.C."/>
            <person name="Klenk H.P."/>
        </authorList>
    </citation>
    <scope>NUCLEOTIDE SEQUENCE [LARGE SCALE GENOMIC DNA]</scope>
    <source>
        <strain evidence="2">DSM 44728 / CIP 108903 / NRRL B-16338 / NBRC 102104 / LLR-40K-21</strain>
    </source>
</reference>
<evidence type="ECO:0008006" key="3">
    <source>
        <dbReference type="Google" id="ProtNLM"/>
    </source>
</evidence>
<name>D3QBN4_STANL</name>
<dbReference type="RefSeq" id="WP_013018487.1">
    <property type="nucleotide sequence ID" value="NC_013947.1"/>
</dbReference>
<sequence length="134" mass="14543">MNDRPKDAVALDREDMFGLAEALRSDAERFLKRAGEINTAIGSGNTGHREDRAWGADPRNLSAQPIVEFHNELADRAHRLLESVGTGMSNLSGITEAIVARFGDQDALSSASVDDISVVTRLDPSSDQPPQDNR</sequence>
<proteinExistence type="predicted"/>